<evidence type="ECO:0000313" key="4">
    <source>
        <dbReference type="Proteomes" id="UP001642409"/>
    </source>
</evidence>
<reference evidence="2" key="1">
    <citation type="submission" date="2023-06" db="EMBL/GenBank/DDBJ databases">
        <authorList>
            <person name="Kurt Z."/>
        </authorList>
    </citation>
    <scope>NUCLEOTIDE SEQUENCE</scope>
</reference>
<keyword evidence="4" id="KW-1185">Reference proteome</keyword>
<comment type="caution">
    <text evidence="2">The sequence shown here is derived from an EMBL/GenBank/DDBJ whole genome shotgun (WGS) entry which is preliminary data.</text>
</comment>
<reference evidence="3 4" key="2">
    <citation type="submission" date="2024-07" db="EMBL/GenBank/DDBJ databases">
        <authorList>
            <person name="Akdeniz Z."/>
        </authorList>
    </citation>
    <scope>NUCLEOTIDE SEQUENCE [LARGE SCALE GENOMIC DNA]</scope>
</reference>
<dbReference type="EMBL" id="CAXDID020000015">
    <property type="protein sequence ID" value="CAL5982814.1"/>
    <property type="molecule type" value="Genomic_DNA"/>
</dbReference>
<evidence type="ECO:0000313" key="3">
    <source>
        <dbReference type="EMBL" id="CAL5982814.1"/>
    </source>
</evidence>
<accession>A0AA86VSW5</accession>
<dbReference type="SUPFAM" id="SSF82185">
    <property type="entry name" value="Histone H3 K4-specific methyltransferase SET7/9 N-terminal domain"/>
    <property type="match status" value="2"/>
</dbReference>
<dbReference type="PANTHER" id="PTHR23084:SF263">
    <property type="entry name" value="MORN REPEAT-CONTAINING PROTEIN 1"/>
    <property type="match status" value="1"/>
</dbReference>
<evidence type="ECO:0000313" key="2">
    <source>
        <dbReference type="EMBL" id="CAI9976573.1"/>
    </source>
</evidence>
<dbReference type="InterPro" id="IPR003409">
    <property type="entry name" value="MORN"/>
</dbReference>
<gene>
    <name evidence="2" type="ORF">HINF_LOCUS64218</name>
    <name evidence="3" type="ORF">HINF_LOCUS7318</name>
</gene>
<keyword evidence="1" id="KW-0677">Repeat</keyword>
<sequence length="1169" mass="135700">MKILNSQVIKISESESEETQKQPCMTTFDYKDGTFYSGETCNGKYHGSGQFKYSNGAVLQGNFENGILLSGSIEYKGKKQAVTNLKRFKHYFEDENSSDAQYKDLVNIVAEIKRESLQTQELVITLQGDIAIIKQLLLKDKATRNNNEQNDQENVNAVLSAPNSFVSVKSYFEFSEVPSKAQINLNKSQHVFIPEQLFIHEKIAILDNFQDEDKEQQDIFGSSVLEPQHHIVESKYERFQMLRLSSSQQLNVLRPLFSPEHQKHILVIQDQKVQIINESQFETRVGTIQCEEEYVSVKMMPLDILLTWNTEQCTDSVSNIQKMTYQLEKDMQIVNINTLNTQITTAQETLMMQIHEEQKYMMNILTALEQDTLVFQLQQQQCYQFVLASLNINQFINILDPSISQPTICMQGINTKQQPNINALKSLHQQQLDESKIMENIQKNNKVQKYISKHDPNQNQKNEYLYEYTHKNQKITGQHCTLFINGNILIKYIEKDEIVQIKLIFKRGDECQLVTKQTKELDLLITKISRYNRLKPNLLSAEERQLILSFEDSEKCFKTVLKPNATVLFIATRDNSELDNEQIMKIIEKTKLVSNRQKQFNINGKMWYALSYSGHVNYQSLKQEKKIFFKQVRNNLEIEEQQILIQLEQQIQQSKKIVSENSIQYQNCFRNQKNIIYMSGYIDIQEVTQSSLKIIQETFNDPIYCFPRTDEFVQSNYLSNYKNYFLVFSEIIHTNSQQDQEIAECDELIIYPPNINKIVERRQLQYISCHKIKQRNQVKGSIFYQIGTYTGKSLSNNINKFFGQGLFKYNNGNIVQGKFVNGKIQNERFIFKTGTILNIFKASFSPFNGILLILGQSTTYEEVNVQCNQYKVNIRQYYNETIVHSNTIDQNIKDNLKFTDLQVKSPQEQQIFYYETAPYRIMQNKIDVTEEAKYSKQLQQETNNNIECIIQNPSISNLQTKNIQRNQYLVVILSEQEHICVKQQMCLQAQSYQEYIGEWDDSYQNGEGTIKYPDGSFYIGELKNGLKQGQGKYICCDGSIYEGVFLDGNKYIGAISYKDGSSYDGSWKNDQFGGKGKFKYQNGNVLDGEFQQTIFINGELIFTDGSSLRIQHGTEKPTEGTLQHKSKCTSESQYNSGFGSFNTSNNQTLSINDQTLIHQQHDFMQLDYS</sequence>
<dbReference type="Pfam" id="PF02493">
    <property type="entry name" value="MORN"/>
    <property type="match status" value="4"/>
</dbReference>
<proteinExistence type="predicted"/>
<dbReference type="Proteomes" id="UP001642409">
    <property type="component" value="Unassembled WGS sequence"/>
</dbReference>
<dbReference type="Gene3D" id="2.20.110.10">
    <property type="entry name" value="Histone H3 K4-specific methyltransferase SET7/9 N-terminal domain"/>
    <property type="match status" value="3"/>
</dbReference>
<dbReference type="EMBL" id="CATOUU010001174">
    <property type="protein sequence ID" value="CAI9976573.1"/>
    <property type="molecule type" value="Genomic_DNA"/>
</dbReference>
<evidence type="ECO:0000256" key="1">
    <source>
        <dbReference type="ARBA" id="ARBA00022737"/>
    </source>
</evidence>
<protein>
    <submittedName>
        <fullName evidence="2">Molecular chaperone Tir</fullName>
    </submittedName>
    <submittedName>
        <fullName evidence="3">Molecular_chaperone Tir</fullName>
    </submittedName>
</protein>
<name>A0AA86VSW5_9EUKA</name>
<dbReference type="PANTHER" id="PTHR23084">
    <property type="entry name" value="PHOSPHATIDYLINOSITOL-4-PHOSPHATE 5-KINASE RELATED"/>
    <property type="match status" value="1"/>
</dbReference>
<organism evidence="2">
    <name type="scientific">Hexamita inflata</name>
    <dbReference type="NCBI Taxonomy" id="28002"/>
    <lineage>
        <taxon>Eukaryota</taxon>
        <taxon>Metamonada</taxon>
        <taxon>Diplomonadida</taxon>
        <taxon>Hexamitidae</taxon>
        <taxon>Hexamitinae</taxon>
        <taxon>Hexamita</taxon>
    </lineage>
</organism>
<dbReference type="AlphaFoldDB" id="A0AA86VSW5"/>
<dbReference type="SMART" id="SM00698">
    <property type="entry name" value="MORN"/>
    <property type="match status" value="4"/>
</dbReference>